<keyword evidence="2" id="KW-1185">Reference proteome</keyword>
<reference evidence="2" key="1">
    <citation type="journal article" date="2023" name="Front. Plant Sci.">
        <title>Chromosomal-level genome assembly of Melastoma candidum provides insights into trichome evolution.</title>
        <authorList>
            <person name="Zhong Y."/>
            <person name="Wu W."/>
            <person name="Sun C."/>
            <person name="Zou P."/>
            <person name="Liu Y."/>
            <person name="Dai S."/>
            <person name="Zhou R."/>
        </authorList>
    </citation>
    <scope>NUCLEOTIDE SEQUENCE [LARGE SCALE GENOMIC DNA]</scope>
</reference>
<dbReference type="Proteomes" id="UP001057402">
    <property type="component" value="Chromosome 5"/>
</dbReference>
<sequence>MGPVHLIFAAGVIKYGERTRALYLASLENFKESTIKMPNQGDDVDLASVGQDEEEDNDKKLARVFHFFQIVKGLIVDIMPNHSQRLESREFFLKLDAGSAFELISCELTLLYEVFYTKILAANSSWGVLIRSVTFYLYVVALVLFCTANKEGMHNTDVWITNALLAGVIVLDTVSELMLINSN</sequence>
<name>A0ACB9QYJ2_9MYRT</name>
<proteinExistence type="predicted"/>
<organism evidence="1 2">
    <name type="scientific">Melastoma candidum</name>
    <dbReference type="NCBI Taxonomy" id="119954"/>
    <lineage>
        <taxon>Eukaryota</taxon>
        <taxon>Viridiplantae</taxon>
        <taxon>Streptophyta</taxon>
        <taxon>Embryophyta</taxon>
        <taxon>Tracheophyta</taxon>
        <taxon>Spermatophyta</taxon>
        <taxon>Magnoliopsida</taxon>
        <taxon>eudicotyledons</taxon>
        <taxon>Gunneridae</taxon>
        <taxon>Pentapetalae</taxon>
        <taxon>rosids</taxon>
        <taxon>malvids</taxon>
        <taxon>Myrtales</taxon>
        <taxon>Melastomataceae</taxon>
        <taxon>Melastomatoideae</taxon>
        <taxon>Melastomateae</taxon>
        <taxon>Melastoma</taxon>
    </lineage>
</organism>
<accession>A0ACB9QYJ2</accession>
<dbReference type="EMBL" id="CM042884">
    <property type="protein sequence ID" value="KAI4371051.1"/>
    <property type="molecule type" value="Genomic_DNA"/>
</dbReference>
<evidence type="ECO:0000313" key="2">
    <source>
        <dbReference type="Proteomes" id="UP001057402"/>
    </source>
</evidence>
<gene>
    <name evidence="1" type="ORF">MLD38_019327</name>
</gene>
<protein>
    <submittedName>
        <fullName evidence="1">Uncharacterized protein</fullName>
    </submittedName>
</protein>
<comment type="caution">
    <text evidence="1">The sequence shown here is derived from an EMBL/GenBank/DDBJ whole genome shotgun (WGS) entry which is preliminary data.</text>
</comment>
<evidence type="ECO:0000313" key="1">
    <source>
        <dbReference type="EMBL" id="KAI4371051.1"/>
    </source>
</evidence>